<dbReference type="GO" id="GO:0031179">
    <property type="term" value="P:peptide modification"/>
    <property type="evidence" value="ECO:0007669"/>
    <property type="project" value="InterPro"/>
</dbReference>
<sequence>MTAERPQYYKNTLEPIAINRDELLGSLSELRAAVARGADMVQKNSPPAEEWGRAGWYLGNAGIALAYLRLARQVPVLKGENESIQFPDFQALASQRIFPNGPDLPLIPSRLSPLGSATPLAAVVTRALAASPGSALSKDDISCLQQGVEMALYNGHLVAHDGRNMGGDEPLYGRTGLLLSLLNIRAHSYDDETQKALNSIFEAIPKLVDVVIAGGQTGSTEYKNRYGEKDSMPLMWPWMENYYGLGSVHGASGIISVVIGCNKKEINDSHFPLIAETITSICKFCIAHNGHLPMTIPYLNPTKTTHTLQVCHGSPGILLLMACVRRNVHLTSNYWQPEWDEAICLASDRVWEEGLISKGGGICHGITGNAWPLLFVHDSFQYDTELMETARRNYMERTKTSDVPGIKGDCGDQFLSRALAFMLHARETPPYNTSPQPGSNDYRSPDSPYALTEGLPGTVCAWAASCVAIQMRLRQMELAEQGVASTAALKEDSVFQRLDDQQLGFPTLAYYKPAGLL</sequence>
<keyword evidence="1" id="KW-0862">Zinc</keyword>
<dbReference type="GO" id="GO:0005886">
    <property type="term" value="C:plasma membrane"/>
    <property type="evidence" value="ECO:0007669"/>
    <property type="project" value="TreeGrafter"/>
</dbReference>
<dbReference type="GeneID" id="63754729"/>
<evidence type="ECO:0000256" key="2">
    <source>
        <dbReference type="SAM" id="MobiDB-lite"/>
    </source>
</evidence>
<evidence type="ECO:0000313" key="3">
    <source>
        <dbReference type="EMBL" id="OJJ36688.1"/>
    </source>
</evidence>
<dbReference type="VEuPathDB" id="FungiDB:ASPWEDRAFT_67057"/>
<keyword evidence="1" id="KW-0479">Metal-binding</keyword>
<dbReference type="RefSeq" id="XP_040690364.1">
    <property type="nucleotide sequence ID" value="XM_040838881.1"/>
</dbReference>
<evidence type="ECO:0008006" key="5">
    <source>
        <dbReference type="Google" id="ProtNLM"/>
    </source>
</evidence>
<feature type="binding site" evidence="1">
    <location>
        <position position="311"/>
    </location>
    <ligand>
        <name>Zn(2+)</name>
        <dbReference type="ChEBI" id="CHEBI:29105"/>
    </ligand>
</feature>
<proteinExistence type="predicted"/>
<feature type="binding site" evidence="1">
    <location>
        <position position="364"/>
    </location>
    <ligand>
        <name>Zn(2+)</name>
        <dbReference type="ChEBI" id="CHEBI:29105"/>
    </ligand>
</feature>
<dbReference type="OrthoDB" id="10257263at2759"/>
<dbReference type="PANTHER" id="PTHR12736:SF7">
    <property type="entry name" value="LANC-LIKE PROTEIN 3"/>
    <property type="match status" value="1"/>
</dbReference>
<dbReference type="Gene3D" id="1.50.10.10">
    <property type="match status" value="1"/>
</dbReference>
<dbReference type="GO" id="GO:0046872">
    <property type="term" value="F:metal ion binding"/>
    <property type="evidence" value="ECO:0007669"/>
    <property type="project" value="UniProtKB-KW"/>
</dbReference>
<protein>
    <recommendedName>
        <fullName evidence="5">Lanthionine synthetase C family protein</fullName>
    </recommendedName>
</protein>
<organism evidence="3 4">
    <name type="scientific">Aspergillus wentii DTO 134E9</name>
    <dbReference type="NCBI Taxonomy" id="1073089"/>
    <lineage>
        <taxon>Eukaryota</taxon>
        <taxon>Fungi</taxon>
        <taxon>Dikarya</taxon>
        <taxon>Ascomycota</taxon>
        <taxon>Pezizomycotina</taxon>
        <taxon>Eurotiomycetes</taxon>
        <taxon>Eurotiomycetidae</taxon>
        <taxon>Eurotiales</taxon>
        <taxon>Aspergillaceae</taxon>
        <taxon>Aspergillus</taxon>
        <taxon>Aspergillus subgen. Cremei</taxon>
    </lineage>
</organism>
<feature type="compositionally biased region" description="Polar residues" evidence="2">
    <location>
        <begin position="430"/>
        <end position="442"/>
    </location>
</feature>
<dbReference type="EMBL" id="KV878211">
    <property type="protein sequence ID" value="OJJ36688.1"/>
    <property type="molecule type" value="Genomic_DNA"/>
</dbReference>
<dbReference type="InterPro" id="IPR007822">
    <property type="entry name" value="LANC-like"/>
</dbReference>
<keyword evidence="4" id="KW-1185">Reference proteome</keyword>
<dbReference type="PANTHER" id="PTHR12736">
    <property type="entry name" value="LANC-LIKE PROTEIN"/>
    <property type="match status" value="1"/>
</dbReference>
<feature type="binding site" evidence="1">
    <location>
        <position position="363"/>
    </location>
    <ligand>
        <name>Zn(2+)</name>
        <dbReference type="ChEBI" id="CHEBI:29105"/>
    </ligand>
</feature>
<name>A0A1L9RPB8_ASPWE</name>
<dbReference type="PRINTS" id="PR01950">
    <property type="entry name" value="LANCSUPER"/>
</dbReference>
<dbReference type="AlphaFoldDB" id="A0A1L9RPB8"/>
<dbReference type="CDD" id="cd04794">
    <property type="entry name" value="euk_LANCL"/>
    <property type="match status" value="1"/>
</dbReference>
<feature type="region of interest" description="Disordered" evidence="2">
    <location>
        <begin position="428"/>
        <end position="448"/>
    </location>
</feature>
<accession>A0A1L9RPB8</accession>
<reference evidence="4" key="1">
    <citation type="journal article" date="2017" name="Genome Biol.">
        <title>Comparative genomics reveals high biological diversity and specific adaptations in the industrially and medically important fungal genus Aspergillus.</title>
        <authorList>
            <person name="de Vries R.P."/>
            <person name="Riley R."/>
            <person name="Wiebenga A."/>
            <person name="Aguilar-Osorio G."/>
            <person name="Amillis S."/>
            <person name="Uchima C.A."/>
            <person name="Anderluh G."/>
            <person name="Asadollahi M."/>
            <person name="Askin M."/>
            <person name="Barry K."/>
            <person name="Battaglia E."/>
            <person name="Bayram O."/>
            <person name="Benocci T."/>
            <person name="Braus-Stromeyer S.A."/>
            <person name="Caldana C."/>
            <person name="Canovas D."/>
            <person name="Cerqueira G.C."/>
            <person name="Chen F."/>
            <person name="Chen W."/>
            <person name="Choi C."/>
            <person name="Clum A."/>
            <person name="Dos Santos R.A."/>
            <person name="Damasio A.R."/>
            <person name="Diallinas G."/>
            <person name="Emri T."/>
            <person name="Fekete E."/>
            <person name="Flipphi M."/>
            <person name="Freyberg S."/>
            <person name="Gallo A."/>
            <person name="Gournas C."/>
            <person name="Habgood R."/>
            <person name="Hainaut M."/>
            <person name="Harispe M.L."/>
            <person name="Henrissat B."/>
            <person name="Hilden K.S."/>
            <person name="Hope R."/>
            <person name="Hossain A."/>
            <person name="Karabika E."/>
            <person name="Karaffa L."/>
            <person name="Karanyi Z."/>
            <person name="Krasevec N."/>
            <person name="Kuo A."/>
            <person name="Kusch H."/>
            <person name="LaButti K."/>
            <person name="Lagendijk E.L."/>
            <person name="Lapidus A."/>
            <person name="Levasseur A."/>
            <person name="Lindquist E."/>
            <person name="Lipzen A."/>
            <person name="Logrieco A.F."/>
            <person name="MacCabe A."/>
            <person name="Maekelae M.R."/>
            <person name="Malavazi I."/>
            <person name="Melin P."/>
            <person name="Meyer V."/>
            <person name="Mielnichuk N."/>
            <person name="Miskei M."/>
            <person name="Molnar A.P."/>
            <person name="Mule G."/>
            <person name="Ngan C.Y."/>
            <person name="Orejas M."/>
            <person name="Orosz E."/>
            <person name="Ouedraogo J.P."/>
            <person name="Overkamp K.M."/>
            <person name="Park H.-S."/>
            <person name="Perrone G."/>
            <person name="Piumi F."/>
            <person name="Punt P.J."/>
            <person name="Ram A.F."/>
            <person name="Ramon A."/>
            <person name="Rauscher S."/>
            <person name="Record E."/>
            <person name="Riano-Pachon D.M."/>
            <person name="Robert V."/>
            <person name="Roehrig J."/>
            <person name="Ruller R."/>
            <person name="Salamov A."/>
            <person name="Salih N.S."/>
            <person name="Samson R.A."/>
            <person name="Sandor E."/>
            <person name="Sanguinetti M."/>
            <person name="Schuetze T."/>
            <person name="Sepcic K."/>
            <person name="Shelest E."/>
            <person name="Sherlock G."/>
            <person name="Sophianopoulou V."/>
            <person name="Squina F.M."/>
            <person name="Sun H."/>
            <person name="Susca A."/>
            <person name="Todd R.B."/>
            <person name="Tsang A."/>
            <person name="Unkles S.E."/>
            <person name="van de Wiele N."/>
            <person name="van Rossen-Uffink D."/>
            <person name="Oliveira J.V."/>
            <person name="Vesth T.C."/>
            <person name="Visser J."/>
            <person name="Yu J.-H."/>
            <person name="Zhou M."/>
            <person name="Andersen M.R."/>
            <person name="Archer D.B."/>
            <person name="Baker S.E."/>
            <person name="Benoit I."/>
            <person name="Brakhage A.A."/>
            <person name="Braus G.H."/>
            <person name="Fischer R."/>
            <person name="Frisvad J.C."/>
            <person name="Goldman G.H."/>
            <person name="Houbraken J."/>
            <person name="Oakley B."/>
            <person name="Pocsi I."/>
            <person name="Scazzocchio C."/>
            <person name="Seiboth B."/>
            <person name="vanKuyk P.A."/>
            <person name="Wortman J."/>
            <person name="Dyer P.S."/>
            <person name="Grigoriev I.V."/>
        </authorList>
    </citation>
    <scope>NUCLEOTIDE SEQUENCE [LARGE SCALE GENOMIC DNA]</scope>
    <source>
        <strain evidence="4">DTO 134E9</strain>
    </source>
</reference>
<evidence type="ECO:0000256" key="1">
    <source>
        <dbReference type="PIRSR" id="PIRSR607822-1"/>
    </source>
</evidence>
<evidence type="ECO:0000313" key="4">
    <source>
        <dbReference type="Proteomes" id="UP000184383"/>
    </source>
</evidence>
<dbReference type="SMART" id="SM01260">
    <property type="entry name" value="LANC_like"/>
    <property type="match status" value="1"/>
</dbReference>
<dbReference type="Proteomes" id="UP000184383">
    <property type="component" value="Unassembled WGS sequence"/>
</dbReference>
<dbReference type="GO" id="GO:0005975">
    <property type="term" value="P:carbohydrate metabolic process"/>
    <property type="evidence" value="ECO:0007669"/>
    <property type="project" value="InterPro"/>
</dbReference>
<gene>
    <name evidence="3" type="ORF">ASPWEDRAFT_67057</name>
</gene>
<dbReference type="SUPFAM" id="SSF158745">
    <property type="entry name" value="LanC-like"/>
    <property type="match status" value="1"/>
</dbReference>
<dbReference type="Pfam" id="PF05147">
    <property type="entry name" value="LANC_like"/>
    <property type="match status" value="1"/>
</dbReference>
<dbReference type="InterPro" id="IPR012341">
    <property type="entry name" value="6hp_glycosidase-like_sf"/>
</dbReference>